<gene>
    <name evidence="2" type="ORF">AOB46_12440</name>
</gene>
<name>A0A0N0IW11_CHRID</name>
<reference evidence="2 3" key="1">
    <citation type="journal article" date="2015" name="Genom Data">
        <title>Draft genome sequence of a multidrug-resistant Chryseobacterium indologenes isolate from Malaysia.</title>
        <authorList>
            <person name="Yu C.Y."/>
            <person name="Ang G.Y."/>
            <person name="Cheng H.J."/>
            <person name="Cheong Y.M."/>
            <person name="Yin W.F."/>
            <person name="Chan K.G."/>
        </authorList>
    </citation>
    <scope>NUCLEOTIDE SEQUENCE [LARGE SCALE GENOMIC DNA]</scope>
    <source>
        <strain evidence="2 3">CI_885</strain>
    </source>
</reference>
<proteinExistence type="predicted"/>
<evidence type="ECO:0000313" key="3">
    <source>
        <dbReference type="Proteomes" id="UP000037953"/>
    </source>
</evidence>
<reference evidence="3" key="2">
    <citation type="submission" date="2015-09" db="EMBL/GenBank/DDBJ databases">
        <title>Draft genome sequence of a multidrug-resistant Chryseobacterium indologenes isolate from Malaysia.</title>
        <authorList>
            <person name="Yu C.Y."/>
            <person name="Ang G.Y."/>
            <person name="Chan K.-G."/>
        </authorList>
    </citation>
    <scope>NUCLEOTIDE SEQUENCE [LARGE SCALE GENOMIC DNA]</scope>
    <source>
        <strain evidence="3">CI_885</strain>
    </source>
</reference>
<dbReference type="Pfam" id="PF14730">
    <property type="entry name" value="DUF4468"/>
    <property type="match status" value="1"/>
</dbReference>
<dbReference type="PATRIC" id="fig|253.9.peg.4337"/>
<sequence>MVINSIMKRIFTLLTFLFTVFLFSQELKYEEVVKVDSTAKKDELFYRARTWAGQTFSEKNNLITTEDRETGEISGVAIYDYRTEKGYYGFECAEGPVSYKFSIFVKDGRYKYLFYSFVHTGSGGPSCRQVNYGPLTLIEKAPLKGSGIADDRAWADVKEKTMSKIQSLVSGLKNSMNKKYESSNEW</sequence>
<evidence type="ECO:0000259" key="1">
    <source>
        <dbReference type="Pfam" id="PF14730"/>
    </source>
</evidence>
<organism evidence="2 3">
    <name type="scientific">Chryseobacterium indologenes</name>
    <name type="common">Flavobacterium indologenes</name>
    <dbReference type="NCBI Taxonomy" id="253"/>
    <lineage>
        <taxon>Bacteria</taxon>
        <taxon>Pseudomonadati</taxon>
        <taxon>Bacteroidota</taxon>
        <taxon>Flavobacteriia</taxon>
        <taxon>Flavobacteriales</taxon>
        <taxon>Weeksellaceae</taxon>
        <taxon>Chryseobacterium group</taxon>
        <taxon>Chryseobacterium</taxon>
    </lineage>
</organism>
<dbReference type="AlphaFoldDB" id="A0A0N0IW11"/>
<dbReference type="EMBL" id="LJOD01000007">
    <property type="protein sequence ID" value="KPE50991.1"/>
    <property type="molecule type" value="Genomic_DNA"/>
</dbReference>
<dbReference type="Proteomes" id="UP000037953">
    <property type="component" value="Unassembled WGS sequence"/>
</dbReference>
<comment type="caution">
    <text evidence="2">The sequence shown here is derived from an EMBL/GenBank/DDBJ whole genome shotgun (WGS) entry which is preliminary data.</text>
</comment>
<accession>A0A0N0IW11</accession>
<dbReference type="Gene3D" id="3.30.530.80">
    <property type="match status" value="1"/>
</dbReference>
<protein>
    <recommendedName>
        <fullName evidence="1">DUF4468 domain-containing protein</fullName>
    </recommendedName>
</protein>
<feature type="domain" description="DUF4468" evidence="1">
    <location>
        <begin position="29"/>
        <end position="118"/>
    </location>
</feature>
<dbReference type="InterPro" id="IPR027823">
    <property type="entry name" value="DUF4468"/>
</dbReference>
<evidence type="ECO:0000313" key="2">
    <source>
        <dbReference type="EMBL" id="KPE50991.1"/>
    </source>
</evidence>